<keyword evidence="5" id="KW-0472">Membrane</keyword>
<dbReference type="EMBL" id="BOOY01000005">
    <property type="protein sequence ID" value="GIJ01515.1"/>
    <property type="molecule type" value="Genomic_DNA"/>
</dbReference>
<feature type="chain" id="PRO_5035256623" description="Beta-lactamase" evidence="6">
    <location>
        <begin position="21"/>
        <end position="440"/>
    </location>
</feature>
<dbReference type="Gene3D" id="3.40.710.10">
    <property type="entry name" value="DD-peptidase/beta-lactamase superfamily"/>
    <property type="match status" value="1"/>
</dbReference>
<keyword evidence="6" id="KW-0732">Signal</keyword>
<feature type="transmembrane region" description="Helical" evidence="5">
    <location>
        <begin position="416"/>
        <end position="439"/>
    </location>
</feature>
<dbReference type="GO" id="GO:0017001">
    <property type="term" value="P:antibiotic catabolic process"/>
    <property type="evidence" value="ECO:0007669"/>
    <property type="project" value="InterPro"/>
</dbReference>
<evidence type="ECO:0000256" key="6">
    <source>
        <dbReference type="SAM" id="SignalP"/>
    </source>
</evidence>
<organism evidence="8 9">
    <name type="scientific">Spirilliplanes yamanashiensis</name>
    <dbReference type="NCBI Taxonomy" id="42233"/>
    <lineage>
        <taxon>Bacteria</taxon>
        <taxon>Bacillati</taxon>
        <taxon>Actinomycetota</taxon>
        <taxon>Actinomycetes</taxon>
        <taxon>Micromonosporales</taxon>
        <taxon>Micromonosporaceae</taxon>
        <taxon>Spirilliplanes</taxon>
    </lineage>
</organism>
<dbReference type="GO" id="GO:0030288">
    <property type="term" value="C:outer membrane-bounded periplasmic space"/>
    <property type="evidence" value="ECO:0007669"/>
    <property type="project" value="InterPro"/>
</dbReference>
<comment type="similarity">
    <text evidence="1 4">Belongs to the class-C beta-lactamase family.</text>
</comment>
<keyword evidence="5" id="KW-1133">Transmembrane helix</keyword>
<dbReference type="Proteomes" id="UP000652013">
    <property type="component" value="Unassembled WGS sequence"/>
</dbReference>
<dbReference type="AlphaFoldDB" id="A0A8J4DHZ0"/>
<evidence type="ECO:0000313" key="8">
    <source>
        <dbReference type="EMBL" id="GIJ01515.1"/>
    </source>
</evidence>
<sequence>MNRRSLLVLALTAALAAALAAFLAPRPHHLGDAGTGDAALAQRVRDAAGDVPGHRGLQVALVEGGRTATATVGARGGGPLFEIGSLAKPLTAMLFADLVADGVVRPGDTLAATLPQVAFEDPRTGAVTLEELATHRSGLPRLATGNPVVSGLRTLAGRNPYEGQDVGAVLAAAAAARTGDDRGRVVYSNFGMTLLGQALAARTGIPYPELLADRVLRPLGMTATVVAGPPPPGADATTPRFDAGDGGRIGWAWFTDTHGGREITWHNGATGGFSAYLAIDRAAGRAVVVLGDTDRGVENLGLRLLGVTGAPDPAPHRPFAVAVTLLALLAGAGTTAAAALAPARPGPWWRPAADRLRVLTAALSAAVWLAGVWRFGAWLAVPPWLWVVAAGLAAGGAAVAVLRWRSLPADATGRPGARWAAVAVSAVVDAAALAVLAWMW</sequence>
<dbReference type="RefSeq" id="WP_203936850.1">
    <property type="nucleotide sequence ID" value="NZ_BAAAGJ010000005.1"/>
</dbReference>
<dbReference type="SUPFAM" id="SSF56601">
    <property type="entry name" value="beta-lactamase/transpeptidase-like"/>
    <property type="match status" value="1"/>
</dbReference>
<keyword evidence="3 4" id="KW-0046">Antibiotic resistance</keyword>
<accession>A0A8J4DHZ0</accession>
<feature type="transmembrane region" description="Helical" evidence="5">
    <location>
        <begin position="355"/>
        <end position="378"/>
    </location>
</feature>
<feature type="transmembrane region" description="Helical" evidence="5">
    <location>
        <begin position="384"/>
        <end position="404"/>
    </location>
</feature>
<evidence type="ECO:0000256" key="4">
    <source>
        <dbReference type="RuleBase" id="RU361140"/>
    </source>
</evidence>
<evidence type="ECO:0000256" key="3">
    <source>
        <dbReference type="ARBA" id="ARBA00023251"/>
    </source>
</evidence>
<name>A0A8J4DHZ0_9ACTN</name>
<proteinExistence type="inferred from homology"/>
<protein>
    <recommendedName>
        <fullName evidence="4">Beta-lactamase</fullName>
        <ecNumber evidence="4">3.5.2.6</ecNumber>
    </recommendedName>
</protein>
<comment type="caution">
    <text evidence="8">The sequence shown here is derived from an EMBL/GenBank/DDBJ whole genome shotgun (WGS) entry which is preliminary data.</text>
</comment>
<keyword evidence="9" id="KW-1185">Reference proteome</keyword>
<gene>
    <name evidence="8" type="ORF">Sya03_08670</name>
</gene>
<evidence type="ECO:0000256" key="5">
    <source>
        <dbReference type="SAM" id="Phobius"/>
    </source>
</evidence>
<dbReference type="EC" id="3.5.2.6" evidence="4"/>
<keyword evidence="2 4" id="KW-0378">Hydrolase</keyword>
<feature type="domain" description="Beta-lactamase-related" evidence="7">
    <location>
        <begin position="53"/>
        <end position="233"/>
    </location>
</feature>
<dbReference type="InterPro" id="IPR001466">
    <property type="entry name" value="Beta-lactam-related"/>
</dbReference>
<dbReference type="GO" id="GO:0046677">
    <property type="term" value="P:response to antibiotic"/>
    <property type="evidence" value="ECO:0007669"/>
    <property type="project" value="UniProtKB-UniRule"/>
</dbReference>
<keyword evidence="5" id="KW-0812">Transmembrane</keyword>
<evidence type="ECO:0000259" key="7">
    <source>
        <dbReference type="Pfam" id="PF00144"/>
    </source>
</evidence>
<evidence type="ECO:0000256" key="1">
    <source>
        <dbReference type="ARBA" id="ARBA00007840"/>
    </source>
</evidence>
<dbReference type="InterPro" id="IPR001586">
    <property type="entry name" value="Beta-lactam_class-C_AS"/>
</dbReference>
<dbReference type="InterPro" id="IPR012338">
    <property type="entry name" value="Beta-lactam/transpept-like"/>
</dbReference>
<dbReference type="PANTHER" id="PTHR43283">
    <property type="entry name" value="BETA-LACTAMASE-RELATED"/>
    <property type="match status" value="1"/>
</dbReference>
<dbReference type="PROSITE" id="PS00336">
    <property type="entry name" value="BETA_LACTAMASE_C"/>
    <property type="match status" value="1"/>
</dbReference>
<dbReference type="InterPro" id="IPR050789">
    <property type="entry name" value="Diverse_Enzym_Activities"/>
</dbReference>
<reference evidence="8" key="1">
    <citation type="submission" date="2021-01" db="EMBL/GenBank/DDBJ databases">
        <title>Whole genome shotgun sequence of Spirilliplanes yamanashiensis NBRC 15828.</title>
        <authorList>
            <person name="Komaki H."/>
            <person name="Tamura T."/>
        </authorList>
    </citation>
    <scope>NUCLEOTIDE SEQUENCE</scope>
    <source>
        <strain evidence="8">NBRC 15828</strain>
    </source>
</reference>
<evidence type="ECO:0000256" key="2">
    <source>
        <dbReference type="ARBA" id="ARBA00022801"/>
    </source>
</evidence>
<feature type="transmembrane region" description="Helical" evidence="5">
    <location>
        <begin position="319"/>
        <end position="343"/>
    </location>
</feature>
<dbReference type="GO" id="GO:0008800">
    <property type="term" value="F:beta-lactamase activity"/>
    <property type="evidence" value="ECO:0007669"/>
    <property type="project" value="UniProtKB-UniRule"/>
</dbReference>
<dbReference type="Pfam" id="PF00144">
    <property type="entry name" value="Beta-lactamase"/>
    <property type="match status" value="1"/>
</dbReference>
<feature type="signal peptide" evidence="6">
    <location>
        <begin position="1"/>
        <end position="20"/>
    </location>
</feature>
<evidence type="ECO:0000313" key="9">
    <source>
        <dbReference type="Proteomes" id="UP000652013"/>
    </source>
</evidence>
<comment type="catalytic activity">
    <reaction evidence="4">
        <text>a beta-lactam + H2O = a substituted beta-amino acid</text>
        <dbReference type="Rhea" id="RHEA:20401"/>
        <dbReference type="ChEBI" id="CHEBI:15377"/>
        <dbReference type="ChEBI" id="CHEBI:35627"/>
        <dbReference type="ChEBI" id="CHEBI:140347"/>
        <dbReference type="EC" id="3.5.2.6"/>
    </reaction>
</comment>